<comment type="caution">
    <text evidence="1">The sequence shown here is derived from an EMBL/GenBank/DDBJ whole genome shotgun (WGS) entry which is preliminary data.</text>
</comment>
<proteinExistence type="predicted"/>
<protein>
    <submittedName>
        <fullName evidence="1">Uncharacterized protein</fullName>
    </submittedName>
</protein>
<name>R9PJG6_AGAAL</name>
<dbReference type="EMBL" id="BARX01000007">
    <property type="protein sequence ID" value="GAD01378.1"/>
    <property type="molecule type" value="Genomic_DNA"/>
</dbReference>
<organism evidence="1 2">
    <name type="scientific">Agarivorans albus MKT 106</name>
    <dbReference type="NCBI Taxonomy" id="1331007"/>
    <lineage>
        <taxon>Bacteria</taxon>
        <taxon>Pseudomonadati</taxon>
        <taxon>Pseudomonadota</taxon>
        <taxon>Gammaproteobacteria</taxon>
        <taxon>Alteromonadales</taxon>
        <taxon>Alteromonadaceae</taxon>
        <taxon>Agarivorans</taxon>
    </lineage>
</organism>
<gene>
    <name evidence="1" type="ORF">AALB_1458</name>
</gene>
<evidence type="ECO:0000313" key="1">
    <source>
        <dbReference type="EMBL" id="GAD01378.1"/>
    </source>
</evidence>
<dbReference type="AlphaFoldDB" id="R9PJG6"/>
<reference evidence="1" key="1">
    <citation type="journal article" date="2013" name="Genome Announc.">
        <title>Draft Genome Sequence of Agarivorans albus Strain MKT 106T, an Agarolytic Marine Bacterium.</title>
        <authorList>
            <person name="Yasuike M."/>
            <person name="Nakamura Y."/>
            <person name="Kai W."/>
            <person name="Fujiwara A."/>
            <person name="Fukui Y."/>
            <person name="Satomi M."/>
            <person name="Sano M."/>
        </authorList>
    </citation>
    <scope>NUCLEOTIDE SEQUENCE [LARGE SCALE GENOMIC DNA]</scope>
</reference>
<sequence>MKSDKTKKPTEVSFLMAVERLTSAHRNNKLRSCIVLR</sequence>
<dbReference type="Proteomes" id="UP000014461">
    <property type="component" value="Unassembled WGS sequence"/>
</dbReference>
<keyword evidence="2" id="KW-1185">Reference proteome</keyword>
<evidence type="ECO:0000313" key="2">
    <source>
        <dbReference type="Proteomes" id="UP000014461"/>
    </source>
</evidence>
<accession>R9PJG6</accession>